<evidence type="ECO:0000256" key="5">
    <source>
        <dbReference type="ARBA" id="ARBA00023004"/>
    </source>
</evidence>
<dbReference type="PROSITE" id="PS00198">
    <property type="entry name" value="4FE4S_FER_1"/>
    <property type="match status" value="1"/>
</dbReference>
<dbReference type="PROSITE" id="PS51379">
    <property type="entry name" value="4FE4S_FER_2"/>
    <property type="match status" value="2"/>
</dbReference>
<dbReference type="GO" id="GO:0020037">
    <property type="term" value="F:heme binding"/>
    <property type="evidence" value="ECO:0007669"/>
    <property type="project" value="InterPro"/>
</dbReference>
<proteinExistence type="predicted"/>
<dbReference type="HOGENOM" id="CLU_072599_0_1_2"/>
<dbReference type="SUPFAM" id="SSF56014">
    <property type="entry name" value="Nitrite and sulphite reductase 4Fe-4S domain-like"/>
    <property type="match status" value="1"/>
</dbReference>
<keyword evidence="6" id="KW-0411">Iron-sulfur</keyword>
<dbReference type="Pfam" id="PF01077">
    <property type="entry name" value="NIR_SIR"/>
    <property type="match status" value="1"/>
</dbReference>
<protein>
    <submittedName>
        <fullName evidence="8">Nitrite and sulphite reductase 4Fe-4S region</fullName>
    </submittedName>
</protein>
<name>B8GKN5_METPE</name>
<dbReference type="RefSeq" id="WP_012618500.1">
    <property type="nucleotide sequence ID" value="NC_011832.1"/>
</dbReference>
<dbReference type="InterPro" id="IPR006067">
    <property type="entry name" value="NO2/SO3_Rdtase_4Fe4S_dom"/>
</dbReference>
<feature type="domain" description="4Fe-4S ferredoxin-type" evidence="7">
    <location>
        <begin position="191"/>
        <end position="220"/>
    </location>
</feature>
<dbReference type="Gene3D" id="3.30.413.10">
    <property type="entry name" value="Sulfite Reductase Hemoprotein, domain 1"/>
    <property type="match status" value="1"/>
</dbReference>
<keyword evidence="4" id="KW-0560">Oxidoreductase</keyword>
<dbReference type="InterPro" id="IPR017900">
    <property type="entry name" value="4Fe4S_Fe_S_CS"/>
</dbReference>
<evidence type="ECO:0000256" key="3">
    <source>
        <dbReference type="ARBA" id="ARBA00022723"/>
    </source>
</evidence>
<evidence type="ECO:0000256" key="4">
    <source>
        <dbReference type="ARBA" id="ARBA00023002"/>
    </source>
</evidence>
<reference evidence="8 9" key="1">
    <citation type="journal article" date="2015" name="Genome Announc.">
        <title>Complete Genome Sequence of Methanosphaerula palustris E1-9CT, a Hydrogenotrophic Methanogen Isolated from a Minerotrophic Fen Peatland.</title>
        <authorList>
            <person name="Cadillo-Quiroz H."/>
            <person name="Browne P."/>
            <person name="Kyrpides N."/>
            <person name="Woyke T."/>
            <person name="Goodwin L."/>
            <person name="Detter C."/>
            <person name="Yavitt J.B."/>
            <person name="Zinder S.H."/>
        </authorList>
    </citation>
    <scope>NUCLEOTIDE SEQUENCE [LARGE SCALE GENOMIC DNA]</scope>
    <source>
        <strain evidence="9">ATCC BAA-1556 / DSM 19958 / E1-9c</strain>
    </source>
</reference>
<dbReference type="InterPro" id="IPR017896">
    <property type="entry name" value="4Fe4S_Fe-S-bd"/>
</dbReference>
<dbReference type="Pfam" id="PF03460">
    <property type="entry name" value="NIR_SIR_ferr"/>
    <property type="match status" value="1"/>
</dbReference>
<dbReference type="Proteomes" id="UP000002457">
    <property type="component" value="Chromosome"/>
</dbReference>
<dbReference type="GO" id="GO:0046872">
    <property type="term" value="F:metal ion binding"/>
    <property type="evidence" value="ECO:0007669"/>
    <property type="project" value="UniProtKB-KW"/>
</dbReference>
<dbReference type="PANTHER" id="PTHR32439:SF9">
    <property type="entry name" value="BLR3264 PROTEIN"/>
    <property type="match status" value="1"/>
</dbReference>
<evidence type="ECO:0000259" key="7">
    <source>
        <dbReference type="PROSITE" id="PS51379"/>
    </source>
</evidence>
<evidence type="ECO:0000313" key="8">
    <source>
        <dbReference type="EMBL" id="ACL17181.1"/>
    </source>
</evidence>
<evidence type="ECO:0000256" key="2">
    <source>
        <dbReference type="ARBA" id="ARBA00022617"/>
    </source>
</evidence>
<dbReference type="SUPFAM" id="SSF55124">
    <property type="entry name" value="Nitrite/Sulfite reductase N-terminal domain-like"/>
    <property type="match status" value="1"/>
</dbReference>
<feature type="domain" description="4Fe-4S ferredoxin-type" evidence="7">
    <location>
        <begin position="161"/>
        <end position="190"/>
    </location>
</feature>
<keyword evidence="5" id="KW-0408">Iron</keyword>
<keyword evidence="1" id="KW-0004">4Fe-4S</keyword>
<dbReference type="EMBL" id="CP001338">
    <property type="protein sequence ID" value="ACL17181.1"/>
    <property type="molecule type" value="Genomic_DNA"/>
</dbReference>
<dbReference type="Gene3D" id="3.90.480.10">
    <property type="entry name" value="Sulfite Reductase Hemoprotein,Domain 2"/>
    <property type="match status" value="1"/>
</dbReference>
<accession>B8GKN5</accession>
<evidence type="ECO:0000256" key="6">
    <source>
        <dbReference type="ARBA" id="ARBA00023014"/>
    </source>
</evidence>
<keyword evidence="9" id="KW-1185">Reference proteome</keyword>
<dbReference type="InterPro" id="IPR051329">
    <property type="entry name" value="NIR_SIR_4Fe-4S"/>
</dbReference>
<dbReference type="Gene3D" id="3.30.70.20">
    <property type="match status" value="1"/>
</dbReference>
<dbReference type="eggNOG" id="arCOG02059">
    <property type="taxonomic scope" value="Archaea"/>
</dbReference>
<dbReference type="STRING" id="521011.Mpal_1876"/>
<sequence>MSAVDDRNDSHSTPQRFGLLRQKEKGYYSVRVKAVAGNCTAPQLALIGELATRYGRGYISLTTRLNLEIPWVKIADVPVVCAALDEAGLSTGSTGRNVRAIVCCKGTVCPHGLYDTQETCRELDRIYYGKPLPAKFKIGIAGCPNNCTKAQFNDIGIMGQRVPQFEASNCTGCGACVVACKARALLLDEDGTLLFRQSLCLNCGTCIDRCPHNAVRLLAEGVTLFIGGTAGRRVMAGLPLGMRIPLSACPALVEAVLVVFLQYGEPGERFRSMMERVGPELVLSTIRDVVQEL</sequence>
<dbReference type="GeneID" id="7272693"/>
<dbReference type="PANTHER" id="PTHR32439">
    <property type="entry name" value="FERREDOXIN--NITRITE REDUCTASE, CHLOROPLASTIC"/>
    <property type="match status" value="1"/>
</dbReference>
<dbReference type="InterPro" id="IPR005117">
    <property type="entry name" value="NiRdtase/SiRdtase_haem-b_fer"/>
</dbReference>
<dbReference type="AlphaFoldDB" id="B8GKN5"/>
<gene>
    <name evidence="8" type="ordered locus">Mpal_1876</name>
</gene>
<dbReference type="GO" id="GO:0016491">
    <property type="term" value="F:oxidoreductase activity"/>
    <property type="evidence" value="ECO:0007669"/>
    <property type="project" value="UniProtKB-KW"/>
</dbReference>
<dbReference type="GO" id="GO:0051539">
    <property type="term" value="F:4 iron, 4 sulfur cluster binding"/>
    <property type="evidence" value="ECO:0007669"/>
    <property type="project" value="UniProtKB-KW"/>
</dbReference>
<keyword evidence="2" id="KW-0349">Heme</keyword>
<dbReference type="KEGG" id="mpl:Mpal_1876"/>
<dbReference type="InterPro" id="IPR045854">
    <property type="entry name" value="NO2/SO3_Rdtase_4Fe4S_sf"/>
</dbReference>
<organism evidence="8 9">
    <name type="scientific">Methanosphaerula palustris (strain ATCC BAA-1556 / DSM 19958 / E1-9c)</name>
    <dbReference type="NCBI Taxonomy" id="521011"/>
    <lineage>
        <taxon>Archaea</taxon>
        <taxon>Methanobacteriati</taxon>
        <taxon>Methanobacteriota</taxon>
        <taxon>Stenosarchaea group</taxon>
        <taxon>Methanomicrobia</taxon>
        <taxon>Methanomicrobiales</taxon>
        <taxon>Methanoregulaceae</taxon>
        <taxon>Methanosphaerula</taxon>
    </lineage>
</organism>
<dbReference type="InterPro" id="IPR036136">
    <property type="entry name" value="Nit/Sulf_reduc_fer-like_dom_sf"/>
</dbReference>
<evidence type="ECO:0000313" key="9">
    <source>
        <dbReference type="Proteomes" id="UP000002457"/>
    </source>
</evidence>
<keyword evidence="3" id="KW-0479">Metal-binding</keyword>
<dbReference type="Pfam" id="PF00037">
    <property type="entry name" value="Fer4"/>
    <property type="match status" value="2"/>
</dbReference>
<dbReference type="OrthoDB" id="15347at2157"/>
<evidence type="ECO:0000256" key="1">
    <source>
        <dbReference type="ARBA" id="ARBA00022485"/>
    </source>
</evidence>
<dbReference type="SUPFAM" id="SSF54862">
    <property type="entry name" value="4Fe-4S ferredoxins"/>
    <property type="match status" value="1"/>
</dbReference>